<dbReference type="GO" id="GO:0043248">
    <property type="term" value="P:proteasome assembly"/>
    <property type="evidence" value="ECO:0007669"/>
    <property type="project" value="InterPro"/>
</dbReference>
<evidence type="ECO:0000313" key="3">
    <source>
        <dbReference type="Proteomes" id="UP000782241"/>
    </source>
</evidence>
<proteinExistence type="predicted"/>
<evidence type="ECO:0000313" key="2">
    <source>
        <dbReference type="EMBL" id="KAG5662394.1"/>
    </source>
</evidence>
<comment type="caution">
    <text evidence="2">The sequence shown here is derived from an EMBL/GenBank/DDBJ whole genome shotgun (WGS) entry which is preliminary data.</text>
</comment>
<evidence type="ECO:0000256" key="1">
    <source>
        <dbReference type="SAM" id="MobiDB-lite"/>
    </source>
</evidence>
<feature type="region of interest" description="Disordered" evidence="1">
    <location>
        <begin position="1"/>
        <end position="20"/>
    </location>
</feature>
<name>A0A9P7H527_9HYPO</name>
<dbReference type="Proteomes" id="UP000782241">
    <property type="component" value="Unassembled WGS sequence"/>
</dbReference>
<dbReference type="EMBL" id="JAGPUO010000005">
    <property type="protein sequence ID" value="KAG5662394.1"/>
    <property type="molecule type" value="Genomic_DNA"/>
</dbReference>
<dbReference type="Pfam" id="PF16093">
    <property type="entry name" value="PAC4"/>
    <property type="match status" value="1"/>
</dbReference>
<accession>A0A9P7H527</accession>
<protein>
    <submittedName>
        <fullName evidence="2">Uncharacterized protein</fullName>
    </submittedName>
</protein>
<gene>
    <name evidence="2" type="ORF">KAF25_004812</name>
</gene>
<sequence>MLRQIEQHHPTSLNLHNPALRETRSLNNHLHSHNTKKNHLNIQPSPSSKLEHSIIMATDTIELSVPLPRSLDTRIYLRLSTKAKSIVLFTTTASQDELAAPVSMGSFVYALPNRLDQAQPLSTTLYSSETSVEFTTRLAKLLARKSQLPVYVTNSISFANAGMGGTVEEEMEAFKTIVQVVVERLQLSGPKSTTA</sequence>
<organism evidence="2 3">
    <name type="scientific">Fusarium avenaceum</name>
    <dbReference type="NCBI Taxonomy" id="40199"/>
    <lineage>
        <taxon>Eukaryota</taxon>
        <taxon>Fungi</taxon>
        <taxon>Dikarya</taxon>
        <taxon>Ascomycota</taxon>
        <taxon>Pezizomycotina</taxon>
        <taxon>Sordariomycetes</taxon>
        <taxon>Hypocreomycetidae</taxon>
        <taxon>Hypocreales</taxon>
        <taxon>Nectriaceae</taxon>
        <taxon>Fusarium</taxon>
        <taxon>Fusarium tricinctum species complex</taxon>
    </lineage>
</organism>
<dbReference type="AlphaFoldDB" id="A0A9P7H527"/>
<keyword evidence="3" id="KW-1185">Reference proteome</keyword>
<reference evidence="2" key="1">
    <citation type="submission" date="2021-04" db="EMBL/GenBank/DDBJ databases">
        <title>Draft genome of Fusarium avenaceum strain F156N33, isolated from an atmospheric sample in Virginia.</title>
        <authorList>
            <person name="Yang S."/>
            <person name="Vinatzer B.A."/>
            <person name="Coleman J."/>
        </authorList>
    </citation>
    <scope>NUCLEOTIDE SEQUENCE</scope>
    <source>
        <strain evidence="2">F156N33</strain>
    </source>
</reference>
<dbReference type="InterPro" id="IPR032157">
    <property type="entry name" value="PAC4"/>
</dbReference>
<dbReference type="Gene3D" id="3.30.230.100">
    <property type="match status" value="1"/>
</dbReference>